<proteinExistence type="predicted"/>
<accession>A0A975S1Z3</accession>
<evidence type="ECO:0000313" key="4">
    <source>
        <dbReference type="Proteomes" id="UP000679352"/>
    </source>
</evidence>
<dbReference type="Proteomes" id="UP000679352">
    <property type="component" value="Chromosome"/>
</dbReference>
<sequence>MSNPESFIDEVTDEVRRDKLFAAFRKYGWIGIALVVLTVGGAAFNEWHKASQRDAARAFGDALLAGMEAETPEARRTALAAVPASGEKAAVLNLLLASDPVEDRAATLAALEAVAQDATLPDLWRDLATLRRVIVQGTEAPLAERRAALEPLAQPGRSFRPLAAEQLAYLLVEEGKTAEAITALQALVADQEAPGGLRSRASQMIVALGGELAQG</sequence>
<dbReference type="InterPro" id="IPR018704">
    <property type="entry name" value="SecYEG/CpoB_TPR"/>
</dbReference>
<evidence type="ECO:0000256" key="1">
    <source>
        <dbReference type="SAM" id="Phobius"/>
    </source>
</evidence>
<dbReference type="AlphaFoldDB" id="A0A975S1Z3"/>
<protein>
    <submittedName>
        <fullName evidence="3">Tetratricopeptide repeat protein</fullName>
    </submittedName>
</protein>
<keyword evidence="1" id="KW-0472">Membrane</keyword>
<dbReference type="Pfam" id="PF09976">
    <property type="entry name" value="TPR_21"/>
    <property type="match status" value="1"/>
</dbReference>
<evidence type="ECO:0000259" key="2">
    <source>
        <dbReference type="Pfam" id="PF09976"/>
    </source>
</evidence>
<feature type="transmembrane region" description="Helical" evidence="1">
    <location>
        <begin position="27"/>
        <end position="44"/>
    </location>
</feature>
<keyword evidence="4" id="KW-1185">Reference proteome</keyword>
<reference evidence="3" key="1">
    <citation type="submission" date="2021-06" db="EMBL/GenBank/DDBJ databases">
        <title>Direct submission.</title>
        <authorList>
            <person name="Lee C.-S."/>
            <person name="Jin L."/>
        </authorList>
    </citation>
    <scope>NUCLEOTIDE SEQUENCE</scope>
    <source>
        <strain evidence="3">Con5</strain>
    </source>
</reference>
<evidence type="ECO:0000313" key="3">
    <source>
        <dbReference type="EMBL" id="QWK90831.1"/>
    </source>
</evidence>
<gene>
    <name evidence="3" type="ORF">KM031_02650</name>
</gene>
<dbReference type="EMBL" id="CP076361">
    <property type="protein sequence ID" value="QWK90831.1"/>
    <property type="molecule type" value="Genomic_DNA"/>
</dbReference>
<dbReference type="RefSeq" id="WP_215503022.1">
    <property type="nucleotide sequence ID" value="NZ_CP076361.1"/>
</dbReference>
<keyword evidence="1" id="KW-0812">Transmembrane</keyword>
<keyword evidence="1" id="KW-1133">Transmembrane helix</keyword>
<dbReference type="KEGG" id="gfu:KM031_02650"/>
<feature type="domain" description="Ancillary SecYEG translocon subunit/Cell division coordinator CpoB TPR" evidence="2">
    <location>
        <begin position="30"/>
        <end position="193"/>
    </location>
</feature>
<organism evidence="3 4">
    <name type="scientific">Gemmobacter fulvus</name>
    <dbReference type="NCBI Taxonomy" id="2840474"/>
    <lineage>
        <taxon>Bacteria</taxon>
        <taxon>Pseudomonadati</taxon>
        <taxon>Pseudomonadota</taxon>
        <taxon>Alphaproteobacteria</taxon>
        <taxon>Rhodobacterales</taxon>
        <taxon>Paracoccaceae</taxon>
        <taxon>Gemmobacter</taxon>
    </lineage>
</organism>
<name>A0A975S1Z3_9RHOB</name>